<dbReference type="InterPro" id="IPR009071">
    <property type="entry name" value="HMG_box_dom"/>
</dbReference>
<evidence type="ECO:0000313" key="4">
    <source>
        <dbReference type="EMBL" id="KAK7685729.1"/>
    </source>
</evidence>
<dbReference type="SUPFAM" id="SSF47095">
    <property type="entry name" value="HMG-box"/>
    <property type="match status" value="2"/>
</dbReference>
<proteinExistence type="predicted"/>
<dbReference type="PANTHER" id="PTHR47658:SF1">
    <property type="entry name" value="MEIOSIS INITIATOR PROTEIN"/>
    <property type="match status" value="1"/>
</dbReference>
<keyword evidence="5" id="KW-1185">Reference proteome</keyword>
<dbReference type="Proteomes" id="UP001385951">
    <property type="component" value="Unassembled WGS sequence"/>
</dbReference>
<evidence type="ECO:0000256" key="1">
    <source>
        <dbReference type="PROSITE-ProRule" id="PRU00267"/>
    </source>
</evidence>
<feature type="domain" description="HMG box" evidence="3">
    <location>
        <begin position="211"/>
        <end position="280"/>
    </location>
</feature>
<dbReference type="AlphaFoldDB" id="A0AAW0G343"/>
<comment type="caution">
    <text evidence="4">The sequence shown here is derived from an EMBL/GenBank/DDBJ whole genome shotgun (WGS) entry which is preliminary data.</text>
</comment>
<evidence type="ECO:0000259" key="3">
    <source>
        <dbReference type="PROSITE" id="PS50118"/>
    </source>
</evidence>
<keyword evidence="1" id="KW-0539">Nucleus</keyword>
<dbReference type="InterPro" id="IPR036910">
    <property type="entry name" value="HMG_box_dom_sf"/>
</dbReference>
<feature type="region of interest" description="Disordered" evidence="2">
    <location>
        <begin position="60"/>
        <end position="88"/>
    </location>
</feature>
<dbReference type="GO" id="GO:0003677">
    <property type="term" value="F:DNA binding"/>
    <property type="evidence" value="ECO:0007669"/>
    <property type="project" value="UniProtKB-UniRule"/>
</dbReference>
<dbReference type="GO" id="GO:0005634">
    <property type="term" value="C:nucleus"/>
    <property type="evidence" value="ECO:0007669"/>
    <property type="project" value="UniProtKB-UniRule"/>
</dbReference>
<accession>A0AAW0G343</accession>
<gene>
    <name evidence="4" type="ORF">QCA50_011074</name>
</gene>
<feature type="compositionally biased region" description="Basic residues" evidence="2">
    <location>
        <begin position="65"/>
        <end position="88"/>
    </location>
</feature>
<reference evidence="4 5" key="1">
    <citation type="submission" date="2022-09" db="EMBL/GenBank/DDBJ databases">
        <authorList>
            <person name="Palmer J.M."/>
        </authorList>
    </citation>
    <scope>NUCLEOTIDE SEQUENCE [LARGE SCALE GENOMIC DNA]</scope>
    <source>
        <strain evidence="4 5">DSM 7382</strain>
    </source>
</reference>
<dbReference type="PANTHER" id="PTHR47658">
    <property type="entry name" value="HIGH MOBILITY GROUP B PROTEIN 12-RELATED"/>
    <property type="match status" value="1"/>
</dbReference>
<dbReference type="SMART" id="SM00398">
    <property type="entry name" value="HMG"/>
    <property type="match status" value="2"/>
</dbReference>
<evidence type="ECO:0000256" key="2">
    <source>
        <dbReference type="SAM" id="MobiDB-lite"/>
    </source>
</evidence>
<dbReference type="Pfam" id="PF09011">
    <property type="entry name" value="HMG_box_2"/>
    <property type="match status" value="1"/>
</dbReference>
<keyword evidence="1" id="KW-0238">DNA-binding</keyword>
<evidence type="ECO:0000313" key="5">
    <source>
        <dbReference type="Proteomes" id="UP001385951"/>
    </source>
</evidence>
<dbReference type="Gene3D" id="1.10.30.10">
    <property type="entry name" value="High mobility group box domain"/>
    <property type="match status" value="2"/>
</dbReference>
<name>A0AAW0G343_9APHY</name>
<dbReference type="EMBL" id="JASBNA010000019">
    <property type="protein sequence ID" value="KAK7685729.1"/>
    <property type="molecule type" value="Genomic_DNA"/>
</dbReference>
<protein>
    <recommendedName>
        <fullName evidence="3">HMG box domain-containing protein</fullName>
    </recommendedName>
</protein>
<feature type="domain" description="HMG box" evidence="3">
    <location>
        <begin position="113"/>
        <end position="182"/>
    </location>
</feature>
<dbReference type="CDD" id="cd00084">
    <property type="entry name" value="HMG-box_SF"/>
    <property type="match status" value="1"/>
</dbReference>
<organism evidence="4 5">
    <name type="scientific">Cerrena zonata</name>
    <dbReference type="NCBI Taxonomy" id="2478898"/>
    <lineage>
        <taxon>Eukaryota</taxon>
        <taxon>Fungi</taxon>
        <taxon>Dikarya</taxon>
        <taxon>Basidiomycota</taxon>
        <taxon>Agaricomycotina</taxon>
        <taxon>Agaricomycetes</taxon>
        <taxon>Polyporales</taxon>
        <taxon>Cerrenaceae</taxon>
        <taxon>Cerrena</taxon>
    </lineage>
</organism>
<feature type="DNA-binding region" description="HMG box" evidence="1">
    <location>
        <begin position="113"/>
        <end position="182"/>
    </location>
</feature>
<sequence length="281" mass="31611">MLPRLLGLSSFPALRTALAHPTHISLATRLTVSNKPWSRSISMTRPVFVATAKKVVKSEKEVKAKKSTTTKSGTRTKKSVGTKTKKTPVKKVVKKVTKAKTEKKPTSAKLKFPKGPPSAFAIFVKGEYAKLSGQIKDISQGATLMKEAGEKWRNMSDFEKQPFFDQQATAVEAHKPVLEEFYKSLAPGELIRYNKLREKNGLSKKVKPKEARAPPSPYSMFLQEFYSTRKTDLSQNSNFADAAREAGRTWRALSEEEKKAWIDKYKVIRAKWEQTRGKSSD</sequence>
<dbReference type="Pfam" id="PF00505">
    <property type="entry name" value="HMG_box"/>
    <property type="match status" value="1"/>
</dbReference>
<dbReference type="PROSITE" id="PS50118">
    <property type="entry name" value="HMG_BOX_2"/>
    <property type="match status" value="2"/>
</dbReference>
<feature type="DNA-binding region" description="HMG box" evidence="1">
    <location>
        <begin position="211"/>
        <end position="280"/>
    </location>
</feature>